<evidence type="ECO:0000256" key="1">
    <source>
        <dbReference type="SAM" id="MobiDB-lite"/>
    </source>
</evidence>
<name>A0A1Y6BMP9_9NEIS</name>
<dbReference type="STRING" id="1123014.SAMN02745746_01334"/>
<proteinExistence type="predicted"/>
<evidence type="ECO:0000313" key="3">
    <source>
        <dbReference type="Proteomes" id="UP000192920"/>
    </source>
</evidence>
<protein>
    <submittedName>
        <fullName evidence="2">Uncharacterized protein</fullName>
    </submittedName>
</protein>
<reference evidence="3" key="1">
    <citation type="submission" date="2017-04" db="EMBL/GenBank/DDBJ databases">
        <authorList>
            <person name="Varghese N."/>
            <person name="Submissions S."/>
        </authorList>
    </citation>
    <scope>NUCLEOTIDE SEQUENCE [LARGE SCALE GENOMIC DNA]</scope>
    <source>
        <strain evidence="3">DSM 22618</strain>
    </source>
</reference>
<accession>A0A1Y6BMP9</accession>
<dbReference type="Proteomes" id="UP000192920">
    <property type="component" value="Unassembled WGS sequence"/>
</dbReference>
<organism evidence="2 3">
    <name type="scientific">Pseudogulbenkiania subflava DSM 22618</name>
    <dbReference type="NCBI Taxonomy" id="1123014"/>
    <lineage>
        <taxon>Bacteria</taxon>
        <taxon>Pseudomonadati</taxon>
        <taxon>Pseudomonadota</taxon>
        <taxon>Betaproteobacteria</taxon>
        <taxon>Neisseriales</taxon>
        <taxon>Chromobacteriaceae</taxon>
        <taxon>Pseudogulbenkiania</taxon>
    </lineage>
</organism>
<feature type="region of interest" description="Disordered" evidence="1">
    <location>
        <begin position="1"/>
        <end position="21"/>
    </location>
</feature>
<dbReference type="EMBL" id="FXAG01000005">
    <property type="protein sequence ID" value="SMF10750.1"/>
    <property type="molecule type" value="Genomic_DNA"/>
</dbReference>
<dbReference type="AlphaFoldDB" id="A0A1Y6BMP9"/>
<sequence length="85" mass="9941">MESFGAGTQAKSLSSSSDSEGFPYWLMRYYDFIRSFGNFQSPLKKQTKEQEAIYGIFNLDSFALERFIQKWLLVEHNCQIFFCAD</sequence>
<evidence type="ECO:0000313" key="2">
    <source>
        <dbReference type="EMBL" id="SMF10750.1"/>
    </source>
</evidence>
<feature type="compositionally biased region" description="Polar residues" evidence="1">
    <location>
        <begin position="9"/>
        <end position="19"/>
    </location>
</feature>
<keyword evidence="3" id="KW-1185">Reference proteome</keyword>
<gene>
    <name evidence="2" type="ORF">SAMN02745746_01334</name>
</gene>